<dbReference type="GeneID" id="43592854"/>
<feature type="region of interest" description="Disordered" evidence="1">
    <location>
        <begin position="282"/>
        <end position="308"/>
    </location>
</feature>
<evidence type="ECO:0000256" key="1">
    <source>
        <dbReference type="SAM" id="MobiDB-lite"/>
    </source>
</evidence>
<dbReference type="STRING" id="2656787.A0A370TWW7"/>
<proteinExistence type="predicted"/>
<dbReference type="AlphaFoldDB" id="A0A370TWW7"/>
<name>A0A370TWW7_9HELO</name>
<reference evidence="2 3" key="1">
    <citation type="journal article" date="2018" name="IMA Fungus">
        <title>IMA Genome-F 9: Draft genome sequence of Annulohypoxylon stygium, Aspergillus mulundensis, Berkeleyomyces basicola (syn. Thielaviopsis basicola), Ceratocystis smalleyi, two Cercospora beticola strains, Coleophoma cylindrospora, Fusarium fracticaudum, Phialophora cf. hyalina, and Morchella septimelata.</title>
        <authorList>
            <person name="Wingfield B.D."/>
            <person name="Bills G.F."/>
            <person name="Dong Y."/>
            <person name="Huang W."/>
            <person name="Nel W.J."/>
            <person name="Swalarsk-Parry B.S."/>
            <person name="Vaghefi N."/>
            <person name="Wilken P.M."/>
            <person name="An Z."/>
            <person name="de Beer Z.W."/>
            <person name="De Vos L."/>
            <person name="Chen L."/>
            <person name="Duong T.A."/>
            <person name="Gao Y."/>
            <person name="Hammerbacher A."/>
            <person name="Kikkert J.R."/>
            <person name="Li Y."/>
            <person name="Li H."/>
            <person name="Li K."/>
            <person name="Li Q."/>
            <person name="Liu X."/>
            <person name="Ma X."/>
            <person name="Naidoo K."/>
            <person name="Pethybridge S.J."/>
            <person name="Sun J."/>
            <person name="Steenkamp E.T."/>
            <person name="van der Nest M.A."/>
            <person name="van Wyk S."/>
            <person name="Wingfield M.J."/>
            <person name="Xiong C."/>
            <person name="Yue Q."/>
            <person name="Zhang X."/>
        </authorList>
    </citation>
    <scope>NUCLEOTIDE SEQUENCE [LARGE SCALE GENOMIC DNA]</scope>
    <source>
        <strain evidence="2 3">BP 5553</strain>
    </source>
</reference>
<dbReference type="RefSeq" id="XP_031872682.1">
    <property type="nucleotide sequence ID" value="XM_032008628.1"/>
</dbReference>
<comment type="caution">
    <text evidence="2">The sequence shown here is derived from an EMBL/GenBank/DDBJ whole genome shotgun (WGS) entry which is preliminary data.</text>
</comment>
<evidence type="ECO:0000313" key="3">
    <source>
        <dbReference type="Proteomes" id="UP000254866"/>
    </source>
</evidence>
<dbReference type="Proteomes" id="UP000254866">
    <property type="component" value="Unassembled WGS sequence"/>
</dbReference>
<feature type="compositionally biased region" description="Low complexity" evidence="1">
    <location>
        <begin position="299"/>
        <end position="308"/>
    </location>
</feature>
<gene>
    <name evidence="2" type="ORF">BP5553_00005</name>
</gene>
<organism evidence="2 3">
    <name type="scientific">Venustampulla echinocandica</name>
    <dbReference type="NCBI Taxonomy" id="2656787"/>
    <lineage>
        <taxon>Eukaryota</taxon>
        <taxon>Fungi</taxon>
        <taxon>Dikarya</taxon>
        <taxon>Ascomycota</taxon>
        <taxon>Pezizomycotina</taxon>
        <taxon>Leotiomycetes</taxon>
        <taxon>Helotiales</taxon>
        <taxon>Pleuroascaceae</taxon>
        <taxon>Venustampulla</taxon>
    </lineage>
</organism>
<feature type="compositionally biased region" description="Acidic residues" evidence="1">
    <location>
        <begin position="282"/>
        <end position="293"/>
    </location>
</feature>
<accession>A0A370TWW7</accession>
<feature type="region of interest" description="Disordered" evidence="1">
    <location>
        <begin position="100"/>
        <end position="125"/>
    </location>
</feature>
<feature type="compositionally biased region" description="Low complexity" evidence="1">
    <location>
        <begin position="675"/>
        <end position="732"/>
    </location>
</feature>
<evidence type="ECO:0000313" key="2">
    <source>
        <dbReference type="EMBL" id="RDL40026.1"/>
    </source>
</evidence>
<feature type="region of interest" description="Disordered" evidence="1">
    <location>
        <begin position="659"/>
        <end position="732"/>
    </location>
</feature>
<keyword evidence="3" id="KW-1185">Reference proteome</keyword>
<protein>
    <submittedName>
        <fullName evidence="2">Uncharacterized protein</fullName>
    </submittedName>
</protein>
<sequence>MRDHKRRSLAAGRAAFTLLFIAQYASAQRFLNNSTAIGFSTFQFSSSTVTTSSSTISIPSTGTEIISSNSSSSSALVSTGSSTMTTTSNAITSSATTSTSSISSSVATGNSSSSSIISSSTRPSPTGVSIGIITSVIVQSGTTITKDVLTGGSLTAPITLPPVTTTFVSSEATSAVSSVSSQIIGILPIIIAWKKDPIPLQTDTLNKINRIKGTVDNLISSLGTKPSSKPCSQKKKRGLFGIIGDVANALTCITSELENVTKNIKGGIIEGVDIILSNIQSETEELTEEEENETDSKSDTSTSSDGSCTATQTAFRVTVLCGPTTYTTMGKAVSITTCSSTATVTTTGCTATGRTITISSSAPSATQTVCASGTCGDACPLAGGPLSGASMGIGATTVNGKMISTSALPTASYGAVGNGASKRELFNSPIDYNGTLVDNSKSLFERALPDVAALYTNYVSSLSINANWVSQHGLTSGIWYNYPNAGIAIVGVNGIYGCTAVVIASELGVYLSHIWEDPVFVTGDDQTPTDDASFISNTFNALRDGTANARSITALIGTYAQPGVLHAIYSSKKITTPLKYQARAEDLASRLARLIPGSGGSGFTTGYTRTNATKSTKRFGVAGRAILEVDPYQSWITTFAADQDPNDFWVPNTTPPTAIVARDVGHPNPCKGQISSKPTSSSQSTTTSSSSNTSSSQTSLISTSSSSNSSTISSTTSVTTSSNSTTKTDSTLTTSISSIHNVTSTSSSSRSRTSAPLITSCTLSNQGALSTGNINIPATIACNCNDGWTAGIGSRVGDNEYTTYTCQVGTGTSIAVKTVAAPTPTPAPAPAPAFKSGTCNIHIFEASNGVANPFFVGLQITDGGGAVLARKNFQVKWSETATISKAGSKLPYDLNVEFSKSSKALKRGLNRRAGGAPPGALQYLYQNWVVGVTAGGTKWDSTQRDKAKMPYCNVGGWDNGDFGDFLDGLLSLGADSHAPTRQMDCRWAC</sequence>
<dbReference type="OrthoDB" id="3557274at2759"/>
<dbReference type="EMBL" id="NPIC01000001">
    <property type="protein sequence ID" value="RDL40026.1"/>
    <property type="molecule type" value="Genomic_DNA"/>
</dbReference>